<evidence type="ECO:0000313" key="5">
    <source>
        <dbReference type="EMBL" id="CAD5213222.1"/>
    </source>
</evidence>
<dbReference type="EMBL" id="CAJFCV020000002">
    <property type="protein sequence ID" value="CAG9092011.1"/>
    <property type="molecule type" value="Genomic_DNA"/>
</dbReference>
<feature type="region of interest" description="Disordered" evidence="3">
    <location>
        <begin position="1"/>
        <end position="92"/>
    </location>
</feature>
<dbReference type="GO" id="GO:0003924">
    <property type="term" value="F:GTPase activity"/>
    <property type="evidence" value="ECO:0007669"/>
    <property type="project" value="TreeGrafter"/>
</dbReference>
<dbReference type="GO" id="GO:0034511">
    <property type="term" value="F:U3 snoRNA binding"/>
    <property type="evidence" value="ECO:0007669"/>
    <property type="project" value="TreeGrafter"/>
</dbReference>
<dbReference type="AlphaFoldDB" id="A0A811KD15"/>
<feature type="compositionally biased region" description="Acidic residues" evidence="3">
    <location>
        <begin position="41"/>
        <end position="54"/>
    </location>
</feature>
<dbReference type="GO" id="GO:0030688">
    <property type="term" value="C:preribosome, small subunit precursor"/>
    <property type="evidence" value="ECO:0007669"/>
    <property type="project" value="TreeGrafter"/>
</dbReference>
<dbReference type="Proteomes" id="UP000582659">
    <property type="component" value="Unassembled WGS sequence"/>
</dbReference>
<dbReference type="GO" id="GO:0005525">
    <property type="term" value="F:GTP binding"/>
    <property type="evidence" value="ECO:0007669"/>
    <property type="project" value="TreeGrafter"/>
</dbReference>
<dbReference type="SMR" id="A0A811KD15"/>
<reference evidence="5" key="1">
    <citation type="submission" date="2020-09" db="EMBL/GenBank/DDBJ databases">
        <authorList>
            <person name="Kikuchi T."/>
        </authorList>
    </citation>
    <scope>NUCLEOTIDE SEQUENCE</scope>
    <source>
        <strain evidence="5">Ka4C1</strain>
    </source>
</reference>
<dbReference type="GO" id="GO:0000479">
    <property type="term" value="P:endonucleolytic cleavage of tricistronic rRNA transcript (SSU-rRNA, 5.8S rRNA, LSU-rRNA)"/>
    <property type="evidence" value="ECO:0007669"/>
    <property type="project" value="TreeGrafter"/>
</dbReference>
<feature type="compositionally biased region" description="Basic and acidic residues" evidence="3">
    <location>
        <begin position="22"/>
        <end position="34"/>
    </location>
</feature>
<dbReference type="Gene3D" id="3.30.200.20">
    <property type="entry name" value="Phosphorylase Kinase, domain 1"/>
    <property type="match status" value="1"/>
</dbReference>
<evidence type="ECO:0000256" key="1">
    <source>
        <dbReference type="ARBA" id="ARBA00037087"/>
    </source>
</evidence>
<dbReference type="InterPro" id="IPR011009">
    <property type="entry name" value="Kinase-like_dom_sf"/>
</dbReference>
<dbReference type="SUPFAM" id="SSF56112">
    <property type="entry name" value="Protein kinase-like (PK-like)"/>
    <property type="match status" value="1"/>
</dbReference>
<dbReference type="OrthoDB" id="119302at2759"/>
<dbReference type="Pfam" id="PF04950">
    <property type="entry name" value="RIBIOP_C"/>
    <property type="match status" value="1"/>
</dbReference>
<dbReference type="EMBL" id="CAJFDI010000002">
    <property type="protein sequence ID" value="CAD5213222.1"/>
    <property type="molecule type" value="Genomic_DNA"/>
</dbReference>
<feature type="compositionally biased region" description="Polar residues" evidence="3">
    <location>
        <begin position="1"/>
        <end position="10"/>
    </location>
</feature>
<evidence type="ECO:0000313" key="6">
    <source>
        <dbReference type="Proteomes" id="UP000659654"/>
    </source>
</evidence>
<proteinExistence type="predicted"/>
<dbReference type="PANTHER" id="PTHR12858">
    <property type="entry name" value="RIBOSOME BIOGENESIS PROTEIN"/>
    <property type="match status" value="1"/>
</dbReference>
<comment type="caution">
    <text evidence="5">The sequence shown here is derived from an EMBL/GenBank/DDBJ whole genome shotgun (WGS) entry which is preliminary data.</text>
</comment>
<evidence type="ECO:0000259" key="4">
    <source>
        <dbReference type="SMART" id="SM01362"/>
    </source>
</evidence>
<comment type="function">
    <text evidence="1">Required during maturation of the 40S ribosomal subunit in the nucleolus.</text>
</comment>
<accession>A0A811KD15</accession>
<feature type="compositionally biased region" description="Low complexity" evidence="3">
    <location>
        <begin position="70"/>
        <end position="79"/>
    </location>
</feature>
<protein>
    <recommendedName>
        <fullName evidence="2">Pre-rRNA-processing protein TSR1 homolog</fullName>
    </recommendedName>
</protein>
<dbReference type="InterPro" id="IPR007034">
    <property type="entry name" value="BMS1_TSR1_C"/>
</dbReference>
<evidence type="ECO:0000256" key="2">
    <source>
        <dbReference type="ARBA" id="ARBA00040070"/>
    </source>
</evidence>
<feature type="compositionally biased region" description="Basic residues" evidence="3">
    <location>
        <begin position="11"/>
        <end position="20"/>
    </location>
</feature>
<organism evidence="5 6">
    <name type="scientific">Bursaphelenchus xylophilus</name>
    <name type="common">Pinewood nematode worm</name>
    <name type="synonym">Aphelenchoides xylophilus</name>
    <dbReference type="NCBI Taxonomy" id="6326"/>
    <lineage>
        <taxon>Eukaryota</taxon>
        <taxon>Metazoa</taxon>
        <taxon>Ecdysozoa</taxon>
        <taxon>Nematoda</taxon>
        <taxon>Chromadorea</taxon>
        <taxon>Rhabditida</taxon>
        <taxon>Tylenchina</taxon>
        <taxon>Tylenchomorpha</taxon>
        <taxon>Aphelenchoidea</taxon>
        <taxon>Aphelenchoididae</taxon>
        <taxon>Bursaphelenchus</taxon>
    </lineage>
</organism>
<evidence type="ECO:0000256" key="3">
    <source>
        <dbReference type="SAM" id="MobiDB-lite"/>
    </source>
</evidence>
<dbReference type="PANTHER" id="PTHR12858:SF1">
    <property type="entry name" value="PRE-RRNA-PROCESSING PROTEIN TSR1 HOMOLOG"/>
    <property type="match status" value="1"/>
</dbReference>
<sequence>MFQYSISVFQHKSKKNRSRSRSPLERSSGTDETRSQNGVDDKEENGDVEMEEPQPESSNEQPKRSRFDSSPESVVSKSPEPYRESPMISEDEVEEILVEEEDEVEAITRKNFEDLLDEEKEKLSEDQLKEMEESYQKRLISRTSLRGIKMLMKCRHHRNIVGLREIVVGDTMDIIFLVMEFVEHDVKALNVPSHILNEIDPRYPLALYGLLKHENKFSVMNVVLRKYNGCKIPIKNKESLVFHVGSRRFVADPIFSEHSTGDKFKMERFMPEGTPFVASFYGPVTFGPCPVLVFKRDVDGNESFVAYGSVLDPYVQIVLS</sequence>
<dbReference type="Proteomes" id="UP000659654">
    <property type="component" value="Unassembled WGS sequence"/>
</dbReference>
<gene>
    <name evidence="5" type="ORF">BXYJ_LOCUS2893</name>
</gene>
<dbReference type="SMART" id="SM01362">
    <property type="entry name" value="DUF663"/>
    <property type="match status" value="1"/>
</dbReference>
<dbReference type="InterPro" id="IPR039761">
    <property type="entry name" value="Bms1/Tsr1"/>
</dbReference>
<name>A0A811KD15_BURXY</name>
<keyword evidence="6" id="KW-1185">Reference proteome</keyword>
<dbReference type="GO" id="GO:0000462">
    <property type="term" value="P:maturation of SSU-rRNA from tricistronic rRNA transcript (SSU-rRNA, 5.8S rRNA, LSU-rRNA)"/>
    <property type="evidence" value="ECO:0007669"/>
    <property type="project" value="TreeGrafter"/>
</dbReference>
<feature type="domain" description="Ribosome biogenesis protein BMS1/TSR1 C-terminal" evidence="4">
    <location>
        <begin position="49"/>
        <end position="319"/>
    </location>
</feature>